<proteinExistence type="predicted"/>
<evidence type="ECO:0008006" key="4">
    <source>
        <dbReference type="Google" id="ProtNLM"/>
    </source>
</evidence>
<evidence type="ECO:0000256" key="1">
    <source>
        <dbReference type="SAM" id="SignalP"/>
    </source>
</evidence>
<dbReference type="AlphaFoldDB" id="A0AAD9H375"/>
<reference evidence="2" key="1">
    <citation type="submission" date="2021-06" db="EMBL/GenBank/DDBJ databases">
        <title>Comparative genomics, transcriptomics and evolutionary studies reveal genomic signatures of adaptation to plant cell wall in hemibiotrophic fungi.</title>
        <authorList>
            <consortium name="DOE Joint Genome Institute"/>
            <person name="Baroncelli R."/>
            <person name="Diaz J.F."/>
            <person name="Benocci T."/>
            <person name="Peng M."/>
            <person name="Battaglia E."/>
            <person name="Haridas S."/>
            <person name="Andreopoulos W."/>
            <person name="Labutti K."/>
            <person name="Pangilinan J."/>
            <person name="Floch G.L."/>
            <person name="Makela M.R."/>
            <person name="Henrissat B."/>
            <person name="Grigoriev I.V."/>
            <person name="Crouch J.A."/>
            <person name="De Vries R.P."/>
            <person name="Sukno S.A."/>
            <person name="Thon M.R."/>
        </authorList>
    </citation>
    <scope>NUCLEOTIDE SEQUENCE</scope>
    <source>
        <strain evidence="2">MAFF235873</strain>
    </source>
</reference>
<evidence type="ECO:0000313" key="2">
    <source>
        <dbReference type="EMBL" id="KAK2021601.1"/>
    </source>
</evidence>
<keyword evidence="3" id="KW-1185">Reference proteome</keyword>
<protein>
    <recommendedName>
        <fullName evidence="4">Variable large protein</fullName>
    </recommendedName>
</protein>
<feature type="signal peptide" evidence="1">
    <location>
        <begin position="1"/>
        <end position="23"/>
    </location>
</feature>
<keyword evidence="1" id="KW-0732">Signal</keyword>
<name>A0AAD9H375_9PEZI</name>
<sequence length="136" mass="13523">MYASQVFAVLLLVLTRRLGVLETRQIGGLGCNLARLKIVSAISSAKGAVGDIQDPAVKDAASAGLSQANDGIGNIASALLSGQKAAADDRNTVEAGLTAAGTALQGGDQNDAAVVKAGGFLEKAVSAGQDVVSKCK</sequence>
<comment type="caution">
    <text evidence="2">The sequence shown here is derived from an EMBL/GenBank/DDBJ whole genome shotgun (WGS) entry which is preliminary data.</text>
</comment>
<organism evidence="2 3">
    <name type="scientific">Colletotrichum zoysiae</name>
    <dbReference type="NCBI Taxonomy" id="1216348"/>
    <lineage>
        <taxon>Eukaryota</taxon>
        <taxon>Fungi</taxon>
        <taxon>Dikarya</taxon>
        <taxon>Ascomycota</taxon>
        <taxon>Pezizomycotina</taxon>
        <taxon>Sordariomycetes</taxon>
        <taxon>Hypocreomycetidae</taxon>
        <taxon>Glomerellales</taxon>
        <taxon>Glomerellaceae</taxon>
        <taxon>Colletotrichum</taxon>
        <taxon>Colletotrichum graminicola species complex</taxon>
    </lineage>
</organism>
<gene>
    <name evidence="2" type="ORF">LX32DRAFT_658326</name>
</gene>
<dbReference type="Proteomes" id="UP001232148">
    <property type="component" value="Unassembled WGS sequence"/>
</dbReference>
<dbReference type="EMBL" id="MU843092">
    <property type="protein sequence ID" value="KAK2021601.1"/>
    <property type="molecule type" value="Genomic_DNA"/>
</dbReference>
<accession>A0AAD9H375</accession>
<evidence type="ECO:0000313" key="3">
    <source>
        <dbReference type="Proteomes" id="UP001232148"/>
    </source>
</evidence>
<feature type="chain" id="PRO_5042038038" description="Variable large protein" evidence="1">
    <location>
        <begin position="24"/>
        <end position="136"/>
    </location>
</feature>